<evidence type="ECO:0000256" key="2">
    <source>
        <dbReference type="SAM" id="MobiDB-lite"/>
    </source>
</evidence>
<dbReference type="AlphaFoldDB" id="A0AB35K913"/>
<dbReference type="EMBL" id="JALNTG010000162">
    <property type="protein sequence ID" value="MDD9322354.1"/>
    <property type="molecule type" value="Genomic_DNA"/>
</dbReference>
<keyword evidence="1" id="KW-0175">Coiled coil</keyword>
<feature type="coiled-coil region" evidence="1">
    <location>
        <begin position="40"/>
        <end position="67"/>
    </location>
</feature>
<dbReference type="Proteomes" id="UP001150055">
    <property type="component" value="Unassembled WGS sequence"/>
</dbReference>
<feature type="compositionally biased region" description="Basic and acidic residues" evidence="2">
    <location>
        <begin position="1"/>
        <end position="21"/>
    </location>
</feature>
<dbReference type="RefSeq" id="WP_274579451.1">
    <property type="nucleotide sequence ID" value="NZ_JALNTG010000162.1"/>
</dbReference>
<evidence type="ECO:0000256" key="1">
    <source>
        <dbReference type="SAM" id="Coils"/>
    </source>
</evidence>
<accession>A0AB35K913</accession>
<feature type="region of interest" description="Disordered" evidence="2">
    <location>
        <begin position="1"/>
        <end position="34"/>
    </location>
</feature>
<evidence type="ECO:0000313" key="3">
    <source>
        <dbReference type="EMBL" id="MDD9322354.1"/>
    </source>
</evidence>
<proteinExistence type="predicted"/>
<reference evidence="3" key="1">
    <citation type="submission" date="2022-12" db="EMBL/GenBank/DDBJ databases">
        <title>Acinetobacter lactucae: Emerging opportunistic pathogenic species of genus Acinetobacter isolated from immunocompromised patients in clinical settings of India.</title>
        <authorList>
            <person name="Amar A.K."/>
            <person name="Sawant A.R."/>
            <person name="Meera M."/>
            <person name="Tomar A."/>
            <person name="Sistla S."/>
            <person name="Prashanth K."/>
        </authorList>
    </citation>
    <scope>NUCLEOTIDE SEQUENCE</scope>
    <source>
        <strain evidence="3">PKAL1828C</strain>
    </source>
</reference>
<name>A0AB35K913_9GAMM</name>
<comment type="caution">
    <text evidence="3">The sequence shown here is derived from an EMBL/GenBank/DDBJ whole genome shotgun (WGS) entry which is preliminary data.</text>
</comment>
<organism evidence="3 4">
    <name type="scientific">Acinetobacter lactucae</name>
    <dbReference type="NCBI Taxonomy" id="1785128"/>
    <lineage>
        <taxon>Bacteria</taxon>
        <taxon>Pseudomonadati</taxon>
        <taxon>Pseudomonadota</taxon>
        <taxon>Gammaproteobacteria</taxon>
        <taxon>Moraxellales</taxon>
        <taxon>Moraxellaceae</taxon>
        <taxon>Acinetobacter</taxon>
        <taxon>Acinetobacter calcoaceticus/baumannii complex</taxon>
    </lineage>
</organism>
<protein>
    <submittedName>
        <fullName evidence="3">Uncharacterized protein</fullName>
    </submittedName>
</protein>
<sequence length="70" mass="8080">MKAWEKGEDQPFAARRPEKLEPLASEQGSQGPGQLLREQNVLLRQENADHQNKIHELQGQVRNLNIENYC</sequence>
<evidence type="ECO:0000313" key="4">
    <source>
        <dbReference type="Proteomes" id="UP001150055"/>
    </source>
</evidence>
<gene>
    <name evidence="3" type="ORF">M0O54_20000</name>
</gene>